<evidence type="ECO:0000256" key="11">
    <source>
        <dbReference type="HAMAP-Rule" id="MF_01498"/>
    </source>
</evidence>
<dbReference type="PROSITE" id="PS50162">
    <property type="entry name" value="RECA_2"/>
    <property type="match status" value="1"/>
</dbReference>
<sequence>MAEKTKFVCIECGYEAVKWLGKCPSCGRWNTFEEEVVETKKTKARGITSFDAPKKLSEIVSMSEKRVVTHLKELDRVLGGGLVTGEMVLVGGDPGIGKSTLLLQICEYLGKSQKILYASGEESLSQIKIRADRLKITTENLSLLSETSLDKIIEAAKDEKSGILIVDSIQTMFSEDGGSVPGSVSQVRECTHALMRFAKQSGTTVLIVGHVTKEGSIAGPKILEHMVDCVLYFEGERHQSYRILRTIKNRFGSTNEIGVFEMTDTGLAEVKNPSEMMISGRPENASGSVITCTFEGTRPILAEIQALSSPTGFGNARRMATGLDYNRAIMLVAILEKKLGYNMQNQDVYLNIAGGLKISEPATDLAAVMAIASNYKNFIVDYKTVILGEVGLTGEVRSITYPEKRVNEAKKLGFTRIILPYDNIKSVKNAGGTEIIGVKNVYQAIKYCRDNGKTAEIPN</sequence>
<dbReference type="InterPro" id="IPR041166">
    <property type="entry name" value="Rubredoxin_2"/>
</dbReference>
<keyword evidence="7 11" id="KW-0067">ATP-binding</keyword>
<evidence type="ECO:0000256" key="1">
    <source>
        <dbReference type="ARBA" id="ARBA00022723"/>
    </source>
</evidence>
<dbReference type="GO" id="GO:0016787">
    <property type="term" value="F:hydrolase activity"/>
    <property type="evidence" value="ECO:0007669"/>
    <property type="project" value="UniProtKB-KW"/>
</dbReference>
<gene>
    <name evidence="11 15" type="primary">radA</name>
    <name evidence="15" type="ORF">H8706_10000</name>
</gene>
<evidence type="ECO:0000256" key="9">
    <source>
        <dbReference type="ARBA" id="ARBA00023125"/>
    </source>
</evidence>
<evidence type="ECO:0000256" key="10">
    <source>
        <dbReference type="ARBA" id="ARBA00023204"/>
    </source>
</evidence>
<feature type="domain" description="RecA family profile 1" evidence="14">
    <location>
        <begin position="63"/>
        <end position="211"/>
    </location>
</feature>
<dbReference type="InterPro" id="IPR014721">
    <property type="entry name" value="Ribsml_uS5_D2-typ_fold_subgr"/>
</dbReference>
<dbReference type="InterPro" id="IPR004504">
    <property type="entry name" value="DNA_repair_RadA"/>
</dbReference>
<feature type="region of interest" description="Lon-protease-like" evidence="11">
    <location>
        <begin position="347"/>
        <end position="459"/>
    </location>
</feature>
<dbReference type="FunFam" id="3.40.50.300:FF:000050">
    <property type="entry name" value="DNA repair protein RadA"/>
    <property type="match status" value="1"/>
</dbReference>
<dbReference type="PANTHER" id="PTHR32472:SF10">
    <property type="entry name" value="DNA REPAIR PROTEIN RADA-LIKE PROTEIN"/>
    <property type="match status" value="1"/>
</dbReference>
<evidence type="ECO:0000259" key="14">
    <source>
        <dbReference type="PROSITE" id="PS50162"/>
    </source>
</evidence>
<evidence type="ECO:0000256" key="5">
    <source>
        <dbReference type="ARBA" id="ARBA00022801"/>
    </source>
</evidence>
<evidence type="ECO:0000313" key="15">
    <source>
        <dbReference type="EMBL" id="MBC8597198.1"/>
    </source>
</evidence>
<keyword evidence="5" id="KW-0378">Hydrolase</keyword>
<dbReference type="PANTHER" id="PTHR32472">
    <property type="entry name" value="DNA REPAIR PROTEIN RADA"/>
    <property type="match status" value="1"/>
</dbReference>
<organism evidence="15 16">
    <name type="scientific">Qingrenia yutianensis</name>
    <dbReference type="NCBI Taxonomy" id="2763676"/>
    <lineage>
        <taxon>Bacteria</taxon>
        <taxon>Bacillati</taxon>
        <taxon>Bacillota</taxon>
        <taxon>Clostridia</taxon>
        <taxon>Eubacteriales</taxon>
        <taxon>Oscillospiraceae</taxon>
        <taxon>Qingrenia</taxon>
    </lineage>
</organism>
<comment type="caution">
    <text evidence="15">The sequence shown here is derived from an EMBL/GenBank/DDBJ whole genome shotgun (WGS) entry which is preliminary data.</text>
</comment>
<evidence type="ECO:0000256" key="3">
    <source>
        <dbReference type="ARBA" id="ARBA00022763"/>
    </source>
</evidence>
<comment type="domain">
    <text evidence="11">The middle region has homology to RecA with ATPase motifs including the RadA KNRFG motif, while the C-terminus is homologous to Lon protease.</text>
</comment>
<dbReference type="NCBIfam" id="TIGR00416">
    <property type="entry name" value="sms"/>
    <property type="match status" value="1"/>
</dbReference>
<dbReference type="EMBL" id="JACRTE010000017">
    <property type="protein sequence ID" value="MBC8597198.1"/>
    <property type="molecule type" value="Genomic_DNA"/>
</dbReference>
<dbReference type="GO" id="GO:0005524">
    <property type="term" value="F:ATP binding"/>
    <property type="evidence" value="ECO:0007669"/>
    <property type="project" value="UniProtKB-UniRule"/>
</dbReference>
<dbReference type="GO" id="GO:0003684">
    <property type="term" value="F:damaged DNA binding"/>
    <property type="evidence" value="ECO:0007669"/>
    <property type="project" value="InterPro"/>
</dbReference>
<evidence type="ECO:0000256" key="4">
    <source>
        <dbReference type="ARBA" id="ARBA00022771"/>
    </source>
</evidence>
<keyword evidence="9 11" id="KW-0238">DNA-binding</keyword>
<dbReference type="Pfam" id="PF18073">
    <property type="entry name" value="Zn_ribbon_LapB"/>
    <property type="match status" value="1"/>
</dbReference>
<dbReference type="HAMAP" id="MF_01498">
    <property type="entry name" value="RadA_bact"/>
    <property type="match status" value="1"/>
</dbReference>
<dbReference type="AlphaFoldDB" id="A0A926F7F7"/>
<evidence type="ECO:0000256" key="12">
    <source>
        <dbReference type="NCBIfam" id="TIGR00416"/>
    </source>
</evidence>
<dbReference type="CDD" id="cd01121">
    <property type="entry name" value="RadA_SMS_N"/>
    <property type="match status" value="1"/>
</dbReference>
<keyword evidence="4 13" id="KW-0863">Zinc-finger</keyword>
<dbReference type="SUPFAM" id="SSF54211">
    <property type="entry name" value="Ribosomal protein S5 domain 2-like"/>
    <property type="match status" value="1"/>
</dbReference>
<evidence type="ECO:0000256" key="2">
    <source>
        <dbReference type="ARBA" id="ARBA00022741"/>
    </source>
</evidence>
<evidence type="ECO:0000256" key="7">
    <source>
        <dbReference type="ARBA" id="ARBA00022840"/>
    </source>
</evidence>
<dbReference type="RefSeq" id="WP_262432513.1">
    <property type="nucleotide sequence ID" value="NZ_JACRTE010000017.1"/>
</dbReference>
<dbReference type="GO" id="GO:0008270">
    <property type="term" value="F:zinc ion binding"/>
    <property type="evidence" value="ECO:0007669"/>
    <property type="project" value="UniProtKB-KW"/>
</dbReference>
<keyword evidence="2 11" id="KW-0547">Nucleotide-binding</keyword>
<dbReference type="GO" id="GO:0140664">
    <property type="term" value="F:ATP-dependent DNA damage sensor activity"/>
    <property type="evidence" value="ECO:0007669"/>
    <property type="project" value="InterPro"/>
</dbReference>
<accession>A0A926F7F7</accession>
<evidence type="ECO:0000313" key="16">
    <source>
        <dbReference type="Proteomes" id="UP000647416"/>
    </source>
</evidence>
<comment type="function">
    <text evidence="11">Plays a role in repairing double-strand DNA breaks, probably involving stabilizing or processing branched DNA or blocked replication forks.</text>
</comment>
<evidence type="ECO:0000256" key="8">
    <source>
        <dbReference type="ARBA" id="ARBA00023016"/>
    </source>
</evidence>
<comment type="function">
    <text evidence="13">DNA-dependent ATPase involved in processing of recombination intermediates, plays a role in repairing DNA breaks. Stimulates the branch migration of RecA-mediated strand transfer reactions, allowing the 3' invading strand to extend heteroduplex DNA faster. Binds ssDNA in the presence of ADP but not other nucleotides, has ATPase activity that is stimulated by ssDNA and various branched DNA structures, but inhibited by SSB. Does not have RecA's homology-searching function.</text>
</comment>
<evidence type="ECO:0000256" key="6">
    <source>
        <dbReference type="ARBA" id="ARBA00022833"/>
    </source>
</evidence>
<feature type="short sequence motif" description="RadA KNRFG motif" evidence="11">
    <location>
        <begin position="248"/>
        <end position="252"/>
    </location>
</feature>
<dbReference type="Proteomes" id="UP000647416">
    <property type="component" value="Unassembled WGS sequence"/>
</dbReference>
<dbReference type="InterPro" id="IPR020588">
    <property type="entry name" value="RecA_ATP-bd"/>
</dbReference>
<name>A0A926F7F7_9FIRM</name>
<reference evidence="15" key="1">
    <citation type="submission" date="2020-08" db="EMBL/GenBank/DDBJ databases">
        <title>Genome public.</title>
        <authorList>
            <person name="Liu C."/>
            <person name="Sun Q."/>
        </authorList>
    </citation>
    <scope>NUCLEOTIDE SEQUENCE</scope>
    <source>
        <strain evidence="15">NSJ-50</strain>
    </source>
</reference>
<dbReference type="Pfam" id="PF13481">
    <property type="entry name" value="AAA_25"/>
    <property type="match status" value="1"/>
</dbReference>
<keyword evidence="16" id="KW-1185">Reference proteome</keyword>
<keyword evidence="10 11" id="KW-0234">DNA repair</keyword>
<keyword evidence="3 11" id="KW-0227">DNA damage</keyword>
<dbReference type="GO" id="GO:0000725">
    <property type="term" value="P:recombinational repair"/>
    <property type="evidence" value="ECO:0007669"/>
    <property type="project" value="UniProtKB-UniRule"/>
</dbReference>
<protein>
    <recommendedName>
        <fullName evidence="11 12">DNA repair protein RadA</fullName>
    </recommendedName>
</protein>
<keyword evidence="8 11" id="KW-0346">Stress response</keyword>
<keyword evidence="1 11" id="KW-0479">Metal-binding</keyword>
<dbReference type="Gene3D" id="3.40.50.300">
    <property type="entry name" value="P-loop containing nucleotide triphosphate hydrolases"/>
    <property type="match status" value="1"/>
</dbReference>
<dbReference type="SMART" id="SM00382">
    <property type="entry name" value="AAA"/>
    <property type="match status" value="1"/>
</dbReference>
<dbReference type="GO" id="GO:0005829">
    <property type="term" value="C:cytosol"/>
    <property type="evidence" value="ECO:0007669"/>
    <property type="project" value="TreeGrafter"/>
</dbReference>
<dbReference type="Pfam" id="PF13541">
    <property type="entry name" value="ChlI"/>
    <property type="match status" value="1"/>
</dbReference>
<dbReference type="InterPro" id="IPR020568">
    <property type="entry name" value="Ribosomal_Su5_D2-typ_SF"/>
</dbReference>
<dbReference type="InterPro" id="IPR027417">
    <property type="entry name" value="P-loop_NTPase"/>
</dbReference>
<dbReference type="SUPFAM" id="SSF52540">
    <property type="entry name" value="P-loop containing nucleoside triphosphate hydrolases"/>
    <property type="match status" value="1"/>
</dbReference>
<dbReference type="InterPro" id="IPR003593">
    <property type="entry name" value="AAA+_ATPase"/>
</dbReference>
<keyword evidence="6 13" id="KW-0862">Zinc</keyword>
<dbReference type="Gene3D" id="3.30.230.10">
    <property type="match status" value="1"/>
</dbReference>
<feature type="binding site" evidence="11">
    <location>
        <begin position="92"/>
        <end position="99"/>
    </location>
    <ligand>
        <name>ATP</name>
        <dbReference type="ChEBI" id="CHEBI:30616"/>
    </ligand>
</feature>
<dbReference type="PRINTS" id="PR01874">
    <property type="entry name" value="DNAREPAIRADA"/>
</dbReference>
<evidence type="ECO:0000256" key="13">
    <source>
        <dbReference type="RuleBase" id="RU003555"/>
    </source>
</evidence>
<proteinExistence type="inferred from homology"/>
<comment type="similarity">
    <text evidence="11 13">Belongs to the RecA family. RadA subfamily.</text>
</comment>